<dbReference type="Proteomes" id="UP000246114">
    <property type="component" value="Unassembled WGS sequence"/>
</dbReference>
<keyword evidence="4 7" id="KW-0812">Transmembrane</keyword>
<feature type="transmembrane region" description="Helical" evidence="7">
    <location>
        <begin position="13"/>
        <end position="32"/>
    </location>
</feature>
<dbReference type="eggNOG" id="COG0679">
    <property type="taxonomic scope" value="Bacteria"/>
</dbReference>
<evidence type="ECO:0000313" key="9">
    <source>
        <dbReference type="EMBL" id="SFF94899.1"/>
    </source>
</evidence>
<comment type="subcellular location">
    <subcellularLocation>
        <location evidence="1">Membrane</location>
        <topology evidence="1">Multi-pass membrane protein</topology>
    </subcellularLocation>
</comment>
<keyword evidence="5 7" id="KW-1133">Transmembrane helix</keyword>
<evidence type="ECO:0000313" key="10">
    <source>
        <dbReference type="Proteomes" id="UP000182135"/>
    </source>
</evidence>
<feature type="transmembrane region" description="Helical" evidence="7">
    <location>
        <begin position="287"/>
        <end position="313"/>
    </location>
</feature>
<feature type="transmembrane region" description="Helical" evidence="7">
    <location>
        <begin position="109"/>
        <end position="128"/>
    </location>
</feature>
<feature type="transmembrane region" description="Helical" evidence="7">
    <location>
        <begin position="134"/>
        <end position="153"/>
    </location>
</feature>
<evidence type="ECO:0000256" key="2">
    <source>
        <dbReference type="ARBA" id="ARBA00022448"/>
    </source>
</evidence>
<evidence type="ECO:0000256" key="3">
    <source>
        <dbReference type="ARBA" id="ARBA00022475"/>
    </source>
</evidence>
<organism evidence="9 10">
    <name type="scientific">Clostridium cadaveris</name>
    <dbReference type="NCBI Taxonomy" id="1529"/>
    <lineage>
        <taxon>Bacteria</taxon>
        <taxon>Bacillati</taxon>
        <taxon>Bacillota</taxon>
        <taxon>Clostridia</taxon>
        <taxon>Eubacteriales</taxon>
        <taxon>Clostridiaceae</taxon>
        <taxon>Clostridium</taxon>
    </lineage>
</organism>
<dbReference type="GO" id="GO:0016020">
    <property type="term" value="C:membrane"/>
    <property type="evidence" value="ECO:0007669"/>
    <property type="project" value="UniProtKB-SubCell"/>
</dbReference>
<dbReference type="EMBL" id="QAMZ01000018">
    <property type="protein sequence ID" value="PWL54878.1"/>
    <property type="molecule type" value="Genomic_DNA"/>
</dbReference>
<evidence type="ECO:0000256" key="1">
    <source>
        <dbReference type="ARBA" id="ARBA00004141"/>
    </source>
</evidence>
<dbReference type="GO" id="GO:0055085">
    <property type="term" value="P:transmembrane transport"/>
    <property type="evidence" value="ECO:0007669"/>
    <property type="project" value="InterPro"/>
</dbReference>
<dbReference type="RefSeq" id="WP_027639117.1">
    <property type="nucleotide sequence ID" value="NZ_BAAACD010000003.1"/>
</dbReference>
<evidence type="ECO:0000256" key="4">
    <source>
        <dbReference type="ARBA" id="ARBA00022692"/>
    </source>
</evidence>
<evidence type="ECO:0000313" key="11">
    <source>
        <dbReference type="Proteomes" id="UP000246114"/>
    </source>
</evidence>
<evidence type="ECO:0000256" key="6">
    <source>
        <dbReference type="ARBA" id="ARBA00023136"/>
    </source>
</evidence>
<reference evidence="9 10" key="1">
    <citation type="submission" date="2016-10" db="EMBL/GenBank/DDBJ databases">
        <authorList>
            <person name="de Groot N.N."/>
        </authorList>
    </citation>
    <scope>NUCLEOTIDE SEQUENCE [LARGE SCALE GENOMIC DNA]</scope>
    <source>
        <strain evidence="9 10">NLAE-zl-G419</strain>
    </source>
</reference>
<dbReference type="STRING" id="1529.SAMN04487885_1175"/>
<dbReference type="Proteomes" id="UP000182135">
    <property type="component" value="Unassembled WGS sequence"/>
</dbReference>
<dbReference type="InterPro" id="IPR004776">
    <property type="entry name" value="Mem_transp_PIN-like"/>
</dbReference>
<evidence type="ECO:0000313" key="8">
    <source>
        <dbReference type="EMBL" id="PWL54878.1"/>
    </source>
</evidence>
<evidence type="ECO:0000256" key="7">
    <source>
        <dbReference type="SAM" id="Phobius"/>
    </source>
</evidence>
<dbReference type="PANTHER" id="PTHR36838">
    <property type="entry name" value="AUXIN EFFLUX CARRIER FAMILY PROTEIN"/>
    <property type="match status" value="1"/>
</dbReference>
<protein>
    <submittedName>
        <fullName evidence="8">Malate permease</fullName>
    </submittedName>
</protein>
<feature type="transmembrane region" description="Helical" evidence="7">
    <location>
        <begin position="173"/>
        <end position="190"/>
    </location>
</feature>
<evidence type="ECO:0000256" key="5">
    <source>
        <dbReference type="ARBA" id="ARBA00022989"/>
    </source>
</evidence>
<dbReference type="Pfam" id="PF03547">
    <property type="entry name" value="Mem_trans"/>
    <property type="match status" value="1"/>
</dbReference>
<proteinExistence type="predicted"/>
<sequence>MLEVVKSTLTDDAIVGAIFSSIVIIILGIYLRKKNLLGESISKALSDVVLCASLPALAFTSFMKDIDQKQLHEGISILIWGFVVYIGLIFVTKIMYIRMQGEKQDVYRVLTIFGSTTFFGIPIVASIYGDVGAMYANIFNISYRVFLYSYAFIKMSGLKMDRENLKQNVKNVVLNPIVIATFVGLFIWIFQDKMPQVAVQTGDTVQNYAFLRIDKTVPWLFKPLTYLDKLASPLSWLSIGTTLAAVPFKTAVGRKDVWGYSLIKVIVVPIICLAGLMVLINVGLIKVSFVGVAMTVLMMCSPTATVAASYAISFDKEAVFTSECSFLSTFVAVVAMPIFIVALEVMKNMGFIPM</sequence>
<dbReference type="GeneID" id="90545394"/>
<keyword evidence="2" id="KW-0813">Transport</keyword>
<keyword evidence="10" id="KW-1185">Reference proteome</keyword>
<feature type="transmembrane region" description="Helical" evidence="7">
    <location>
        <begin position="44"/>
        <end position="63"/>
    </location>
</feature>
<reference evidence="8 11" key="2">
    <citation type="submission" date="2018-03" db="EMBL/GenBank/DDBJ databases">
        <title>The uncultured portion of the human microbiome is neutrally assembled.</title>
        <authorList>
            <person name="Jeraldo P."/>
            <person name="Boardman L."/>
            <person name="White B.A."/>
            <person name="Nelson H."/>
            <person name="Goldenfeld N."/>
            <person name="Chia N."/>
        </authorList>
    </citation>
    <scope>NUCLEOTIDE SEQUENCE [LARGE SCALE GENOMIC DNA]</scope>
    <source>
        <strain evidence="8">CIM:MAG 903</strain>
    </source>
</reference>
<dbReference type="AlphaFoldDB" id="A0A1I2MW65"/>
<dbReference type="OrthoDB" id="9798064at2"/>
<keyword evidence="6 7" id="KW-0472">Membrane</keyword>
<feature type="transmembrane region" description="Helical" evidence="7">
    <location>
        <begin position="75"/>
        <end position="97"/>
    </location>
</feature>
<name>A0A1I2MW65_9CLOT</name>
<accession>A0A1I2MW65</accession>
<dbReference type="EMBL" id="FOOE01000017">
    <property type="protein sequence ID" value="SFF94899.1"/>
    <property type="molecule type" value="Genomic_DNA"/>
</dbReference>
<feature type="transmembrane region" description="Helical" evidence="7">
    <location>
        <begin position="325"/>
        <end position="346"/>
    </location>
</feature>
<dbReference type="PANTHER" id="PTHR36838:SF1">
    <property type="entry name" value="SLR1864 PROTEIN"/>
    <property type="match status" value="1"/>
</dbReference>
<feature type="transmembrane region" description="Helical" evidence="7">
    <location>
        <begin position="257"/>
        <end position="280"/>
    </location>
</feature>
<gene>
    <name evidence="8" type="ORF">DBY38_03595</name>
    <name evidence="9" type="ORF">SAMN04487885_1175</name>
</gene>
<keyword evidence="3" id="KW-1003">Cell membrane</keyword>